<dbReference type="Proteomes" id="UP001476798">
    <property type="component" value="Unassembled WGS sequence"/>
</dbReference>
<evidence type="ECO:0000313" key="2">
    <source>
        <dbReference type="Proteomes" id="UP001476798"/>
    </source>
</evidence>
<dbReference type="EMBL" id="JAHRIO010087925">
    <property type="protein sequence ID" value="MEQ2186948.1"/>
    <property type="molecule type" value="Genomic_DNA"/>
</dbReference>
<evidence type="ECO:0000313" key="1">
    <source>
        <dbReference type="EMBL" id="MEQ2186948.1"/>
    </source>
</evidence>
<keyword evidence="2" id="KW-1185">Reference proteome</keyword>
<name>A0ABV0PTU5_9TELE</name>
<protein>
    <submittedName>
        <fullName evidence="1">Uncharacterized protein</fullName>
    </submittedName>
</protein>
<proteinExistence type="predicted"/>
<accession>A0ABV0PTU5</accession>
<reference evidence="1 2" key="1">
    <citation type="submission" date="2021-06" db="EMBL/GenBank/DDBJ databases">
        <authorList>
            <person name="Palmer J.M."/>
        </authorList>
    </citation>
    <scope>NUCLEOTIDE SEQUENCE [LARGE SCALE GENOMIC DNA]</scope>
    <source>
        <strain evidence="1 2">GA_2019</strain>
        <tissue evidence="1">Muscle</tissue>
    </source>
</reference>
<organism evidence="1 2">
    <name type="scientific">Goodea atripinnis</name>
    <dbReference type="NCBI Taxonomy" id="208336"/>
    <lineage>
        <taxon>Eukaryota</taxon>
        <taxon>Metazoa</taxon>
        <taxon>Chordata</taxon>
        <taxon>Craniata</taxon>
        <taxon>Vertebrata</taxon>
        <taxon>Euteleostomi</taxon>
        <taxon>Actinopterygii</taxon>
        <taxon>Neopterygii</taxon>
        <taxon>Teleostei</taxon>
        <taxon>Neoteleostei</taxon>
        <taxon>Acanthomorphata</taxon>
        <taxon>Ovalentaria</taxon>
        <taxon>Atherinomorphae</taxon>
        <taxon>Cyprinodontiformes</taxon>
        <taxon>Goodeidae</taxon>
        <taxon>Goodea</taxon>
    </lineage>
</organism>
<comment type="caution">
    <text evidence="1">The sequence shown here is derived from an EMBL/GenBank/DDBJ whole genome shotgun (WGS) entry which is preliminary data.</text>
</comment>
<sequence length="155" mass="17460">MERSQRGGELSEGCSNLTVVPYKPRVEICKSQEPLKLPAISWSRPLCHCLGLLGISSVFACFKNETQKRHGGDAELTFFGFNKELVFVKPLENCSDVLVMLFYVLGKNLNVIQINENEEVEEIAKNIINESLKNSGAVLRRVFTRCRQAGRQADR</sequence>
<gene>
    <name evidence="1" type="ORF">GOODEAATRI_034082</name>
</gene>